<feature type="transmembrane region" description="Helical" evidence="6">
    <location>
        <begin position="186"/>
        <end position="205"/>
    </location>
</feature>
<keyword evidence="4 6" id="KW-1133">Transmembrane helix</keyword>
<evidence type="ECO:0000256" key="4">
    <source>
        <dbReference type="ARBA" id="ARBA00022989"/>
    </source>
</evidence>
<feature type="transmembrane region" description="Helical" evidence="6">
    <location>
        <begin position="338"/>
        <end position="357"/>
    </location>
</feature>
<reference evidence="7 8" key="1">
    <citation type="submission" date="2017-05" db="EMBL/GenBank/DDBJ databases">
        <title>The Genome Sequence of Candida krusei Ckrusei653.</title>
        <authorList>
            <person name="Cuomo C."/>
            <person name="Forche A."/>
            <person name="Young S."/>
            <person name="Abouelleil A."/>
            <person name="Cao P."/>
            <person name="Chapman S."/>
            <person name="Cusick C."/>
            <person name="Shea T."/>
            <person name="Nusbaum C."/>
            <person name="Birren B."/>
        </authorList>
    </citation>
    <scope>NUCLEOTIDE SEQUENCE [LARGE SCALE GENOMIC DNA]</scope>
    <source>
        <strain evidence="7 8">Ckrusei653</strain>
    </source>
</reference>
<keyword evidence="5 6" id="KW-0472">Membrane</keyword>
<gene>
    <name evidence="7" type="ORF">CAS74_004106</name>
</gene>
<evidence type="ECO:0000256" key="1">
    <source>
        <dbReference type="ARBA" id="ARBA00004141"/>
    </source>
</evidence>
<evidence type="ECO:0008006" key="9">
    <source>
        <dbReference type="Google" id="ProtNLM"/>
    </source>
</evidence>
<evidence type="ECO:0000313" key="7">
    <source>
        <dbReference type="EMBL" id="OUT21106.1"/>
    </source>
</evidence>
<feature type="transmembrane region" description="Helical" evidence="6">
    <location>
        <begin position="158"/>
        <end position="180"/>
    </location>
</feature>
<comment type="similarity">
    <text evidence="2">Belongs to the TAPT1 family.</text>
</comment>
<dbReference type="EMBL" id="NHMM01000006">
    <property type="protein sequence ID" value="OUT21106.1"/>
    <property type="molecule type" value="Genomic_DNA"/>
</dbReference>
<accession>A0A1Z8JKI8</accession>
<evidence type="ECO:0000256" key="5">
    <source>
        <dbReference type="ARBA" id="ARBA00023136"/>
    </source>
</evidence>
<dbReference type="VEuPathDB" id="FungiDB:C5L36_0B07300"/>
<dbReference type="Proteomes" id="UP000195871">
    <property type="component" value="Unassembled WGS sequence"/>
</dbReference>
<name>A0A1Z8JKI8_PICKU</name>
<evidence type="ECO:0000256" key="3">
    <source>
        <dbReference type="ARBA" id="ARBA00022692"/>
    </source>
</evidence>
<keyword evidence="3 6" id="KW-0812">Transmembrane</keyword>
<dbReference type="InterPro" id="IPR008010">
    <property type="entry name" value="Tatp1"/>
</dbReference>
<dbReference type="AlphaFoldDB" id="A0A1Z8JKI8"/>
<sequence length="433" mass="49315">MGKKTRTKTVFNLLLDELLPNNEPKPTKVNDNGVPPPDLSVYTTLPMEIESFMLFGLVYATTVFLQRLVVIPTRWLVQTLSNRRGLNYIRDTISISLISIALLLLNIDTSRIYHNIRSGTAIKLYFMMQVLDVADRLLSVTGKDISTWMLSCTGAKFYLLYSLSALYLVLHSWVLVYQVMALNVAINSYSNVLLTLILSNQFSELKSAVFKRIQREGLFQMSCADLNERFILFIMVTIITSRNILQVSGSPKSWPSLLIQPSILVFGSEVIVDWLKHAYIVRFNTFSPQIYTKFTTILASDFLNNKSFTRRTGFPMGPAIIVLLKLTIFPYISITPYITIPFIPFIVLLLILVRMALSHGLRRCARKLRTKPCTEYIPGLVPNVQLSQVHDVKHILCDLSKGDTNSRPQRAADPCKSEMKDVGRYEMADKRIW</sequence>
<feature type="transmembrane region" description="Helical" evidence="6">
    <location>
        <begin position="313"/>
        <end position="332"/>
    </location>
</feature>
<proteinExistence type="inferred from homology"/>
<evidence type="ECO:0000256" key="6">
    <source>
        <dbReference type="SAM" id="Phobius"/>
    </source>
</evidence>
<dbReference type="PANTHER" id="PTHR13317">
    <property type="entry name" value="TRANSMEMBRANE ANTERIOR POSTERIOR TRANSFORMATION PROTEIN 1 HOMOLOG"/>
    <property type="match status" value="1"/>
</dbReference>
<comment type="caution">
    <text evidence="7">The sequence shown here is derived from an EMBL/GenBank/DDBJ whole genome shotgun (WGS) entry which is preliminary data.</text>
</comment>
<evidence type="ECO:0000256" key="2">
    <source>
        <dbReference type="ARBA" id="ARBA00008803"/>
    </source>
</evidence>
<protein>
    <recommendedName>
        <fullName evidence="9">Endoplasmic reticulum membrane protein 65</fullName>
    </recommendedName>
</protein>
<dbReference type="PANTHER" id="PTHR13317:SF4">
    <property type="entry name" value="TRANSMEMBRANE ANTERIOR POSTERIOR TRANSFORMATION PROTEIN 1 HOMOLOG"/>
    <property type="match status" value="1"/>
</dbReference>
<evidence type="ECO:0000313" key="8">
    <source>
        <dbReference type="Proteomes" id="UP000195871"/>
    </source>
</evidence>
<feature type="transmembrane region" description="Helical" evidence="6">
    <location>
        <begin position="88"/>
        <end position="107"/>
    </location>
</feature>
<comment type="subcellular location">
    <subcellularLocation>
        <location evidence="1">Membrane</location>
        <topology evidence="1">Multi-pass membrane protein</topology>
    </subcellularLocation>
</comment>
<organism evidence="7 8">
    <name type="scientific">Pichia kudriavzevii</name>
    <name type="common">Yeast</name>
    <name type="synonym">Issatchenkia orientalis</name>
    <dbReference type="NCBI Taxonomy" id="4909"/>
    <lineage>
        <taxon>Eukaryota</taxon>
        <taxon>Fungi</taxon>
        <taxon>Dikarya</taxon>
        <taxon>Ascomycota</taxon>
        <taxon>Saccharomycotina</taxon>
        <taxon>Pichiomycetes</taxon>
        <taxon>Pichiales</taxon>
        <taxon>Pichiaceae</taxon>
        <taxon>Pichia</taxon>
    </lineage>
</organism>
<dbReference type="Pfam" id="PF05346">
    <property type="entry name" value="DUF747"/>
    <property type="match status" value="1"/>
</dbReference>
<dbReference type="GO" id="GO:0005789">
    <property type="term" value="C:endoplasmic reticulum membrane"/>
    <property type="evidence" value="ECO:0007669"/>
    <property type="project" value="TreeGrafter"/>
</dbReference>
<feature type="transmembrane region" description="Helical" evidence="6">
    <location>
        <begin position="52"/>
        <end position="76"/>
    </location>
</feature>